<evidence type="ECO:0000256" key="3">
    <source>
        <dbReference type="SAM" id="SignalP"/>
    </source>
</evidence>
<accession>A0ABT8WKN9</accession>
<dbReference type="InterPro" id="IPR000917">
    <property type="entry name" value="Sulfatase_N"/>
</dbReference>
<evidence type="ECO:0000256" key="1">
    <source>
        <dbReference type="ARBA" id="ARBA00008779"/>
    </source>
</evidence>
<keyword evidence="3" id="KW-0732">Signal</keyword>
<evidence type="ECO:0000313" key="5">
    <source>
        <dbReference type="EMBL" id="MDO5973683.1"/>
    </source>
</evidence>
<dbReference type="SUPFAM" id="SSF53649">
    <property type="entry name" value="Alkaline phosphatase-like"/>
    <property type="match status" value="1"/>
</dbReference>
<dbReference type="EMBL" id="JAUOEL010000002">
    <property type="protein sequence ID" value="MDO5973683.1"/>
    <property type="molecule type" value="Genomic_DNA"/>
</dbReference>
<organism evidence="5 6">
    <name type="scientific">Flavivirga jejuensis</name>
    <dbReference type="NCBI Taxonomy" id="870487"/>
    <lineage>
        <taxon>Bacteria</taxon>
        <taxon>Pseudomonadati</taxon>
        <taxon>Bacteroidota</taxon>
        <taxon>Flavobacteriia</taxon>
        <taxon>Flavobacteriales</taxon>
        <taxon>Flavobacteriaceae</taxon>
        <taxon>Flavivirga</taxon>
    </lineage>
</organism>
<dbReference type="PANTHER" id="PTHR42693">
    <property type="entry name" value="ARYLSULFATASE FAMILY MEMBER"/>
    <property type="match status" value="1"/>
</dbReference>
<dbReference type="PANTHER" id="PTHR42693:SF53">
    <property type="entry name" value="ENDO-4-O-SULFATASE"/>
    <property type="match status" value="1"/>
</dbReference>
<keyword evidence="6" id="KW-1185">Reference proteome</keyword>
<sequence>MKKKKSFLVLVSISLLLLVTSLLAQVNLKSKSRFKQKPNVIIVITDDQGKGDLSCEGNPYIKTPNIDKLYNEAVRFTNYHVSTTCAPTRGSIMSGRHSNRVNVFHTINGRSILFEDEVTLPQIFAKNGYTNAMFGKWHLGDNYPYRPKDRDFHEVIRHGGGGIGQGPDYWGNDYFDDTYWHNGTMEKYEGYCTDVFFDGALNFIEANKDKPFFCYISTNAPHSPYNLPEAYYNMYQGEKFEALNPRLRRFYGMITNIDDNFKKLEDKLKDLGISDNTIVIFTTDNGTAAGRSTYNAGLKGGKGSQYEGGHRVPLYIRWPDGKLTGGKDIDHLVAHYDLLPTFVDLLGLDFSPVKPLDGKSLKPLLYDKNAAWENRILYMDTQREQNLIKYKKYTVMDANWRLVDGKELYNINNDLGQENNVIEAHQEVAARLAVGYETWWKSFVDEEVNERYAYIKVGSPKENPSRISAHDMIVGKYSHSWHQNGATIGVQAGGKWKIEFVEDGEYSISLRRFPRESGLAINATFPAQKEAIEYDKTSPASTKTDFKEAFLYVANISKTFKIKEGQDEVTFKGNIPAGKYDMEAQLIDELDRVHPAYYVYIEKV</sequence>
<dbReference type="Gene3D" id="3.40.720.10">
    <property type="entry name" value="Alkaline Phosphatase, subunit A"/>
    <property type="match status" value="2"/>
</dbReference>
<comment type="similarity">
    <text evidence="1">Belongs to the sulfatase family.</text>
</comment>
<evidence type="ECO:0000313" key="6">
    <source>
        <dbReference type="Proteomes" id="UP001176806"/>
    </source>
</evidence>
<dbReference type="Pfam" id="PF00884">
    <property type="entry name" value="Sulfatase"/>
    <property type="match status" value="1"/>
</dbReference>
<evidence type="ECO:0000259" key="4">
    <source>
        <dbReference type="Pfam" id="PF00884"/>
    </source>
</evidence>
<dbReference type="CDD" id="cd16146">
    <property type="entry name" value="ARS_like"/>
    <property type="match status" value="1"/>
</dbReference>
<dbReference type="Proteomes" id="UP001176806">
    <property type="component" value="Unassembled WGS sequence"/>
</dbReference>
<gene>
    <name evidence="5" type="ORF">Q4Q40_05760</name>
</gene>
<keyword evidence="2" id="KW-0378">Hydrolase</keyword>
<proteinExistence type="inferred from homology"/>
<feature type="chain" id="PRO_5045174322" evidence="3">
    <location>
        <begin position="25"/>
        <end position="604"/>
    </location>
</feature>
<feature type="signal peptide" evidence="3">
    <location>
        <begin position="1"/>
        <end position="24"/>
    </location>
</feature>
<feature type="domain" description="Sulfatase N-terminal" evidence="4">
    <location>
        <begin position="38"/>
        <end position="347"/>
    </location>
</feature>
<name>A0ABT8WKN9_9FLAO</name>
<dbReference type="InterPro" id="IPR050738">
    <property type="entry name" value="Sulfatase"/>
</dbReference>
<protein>
    <submittedName>
        <fullName evidence="5">Arylsulfatase</fullName>
    </submittedName>
</protein>
<evidence type="ECO:0000256" key="2">
    <source>
        <dbReference type="ARBA" id="ARBA00022801"/>
    </source>
</evidence>
<reference evidence="5" key="1">
    <citation type="submission" date="2023-07" db="EMBL/GenBank/DDBJ databases">
        <title>Two novel species in the genus Flavivirga.</title>
        <authorList>
            <person name="Kwon K."/>
        </authorList>
    </citation>
    <scope>NUCLEOTIDE SEQUENCE</scope>
    <source>
        <strain evidence="5">KACC 14158</strain>
    </source>
</reference>
<dbReference type="RefSeq" id="WP_303300797.1">
    <property type="nucleotide sequence ID" value="NZ_BAABDA010000051.1"/>
</dbReference>
<dbReference type="InterPro" id="IPR017850">
    <property type="entry name" value="Alkaline_phosphatase_core_sf"/>
</dbReference>
<comment type="caution">
    <text evidence="5">The sequence shown here is derived from an EMBL/GenBank/DDBJ whole genome shotgun (WGS) entry which is preliminary data.</text>
</comment>